<evidence type="ECO:0000313" key="1">
    <source>
        <dbReference type="EMBL" id="AWD90557.1"/>
    </source>
</evidence>
<keyword evidence="2" id="KW-1185">Reference proteome</keyword>
<name>A0A2S1GME2_9CAUD</name>
<dbReference type="RefSeq" id="YP_010095065.1">
    <property type="nucleotide sequence ID" value="NC_055743.1"/>
</dbReference>
<sequence>MSSPTFTKAYKDGVEVGCVSHNWGWMSPSHYEIAVKFISIVNGAEVYGVIQQIPDDWDYLIDRFMGKLTRKNYELMYHAARNVHLGRVDKKEFNVDKYLEEL</sequence>
<protein>
    <submittedName>
        <fullName evidence="1">Uncharacterized protein</fullName>
    </submittedName>
</protein>
<proteinExistence type="predicted"/>
<dbReference type="Proteomes" id="UP000246316">
    <property type="component" value="Segment"/>
</dbReference>
<accession>A0A2S1GME2</accession>
<dbReference type="EMBL" id="MH059636">
    <property type="protein sequence ID" value="AWD90557.1"/>
    <property type="molecule type" value="Genomic_DNA"/>
</dbReference>
<evidence type="ECO:0000313" key="2">
    <source>
        <dbReference type="Proteomes" id="UP000246316"/>
    </source>
</evidence>
<dbReference type="GeneID" id="65112699"/>
<dbReference type="KEGG" id="vg:65112699"/>
<reference evidence="1" key="1">
    <citation type="submission" date="2018-03" db="EMBL/GenBank/DDBJ databases">
        <title>Phage therapy in agriculture - a green tech approach to combat plant pathogenic bacteria.</title>
        <authorList>
            <person name="Carstens A.B."/>
            <person name="Djurhuus A.M."/>
            <person name="Hansen L.H."/>
        </authorList>
    </citation>
    <scope>NUCLEOTIDE SEQUENCE [LARGE SCALE GENOMIC DNA]</scope>
</reference>
<organism evidence="1 2">
    <name type="scientific">Erwinia phage Cronus</name>
    <dbReference type="NCBI Taxonomy" id="2163633"/>
    <lineage>
        <taxon>Viruses</taxon>
        <taxon>Duplodnaviria</taxon>
        <taxon>Heunggongvirae</taxon>
        <taxon>Uroviricota</taxon>
        <taxon>Caudoviricetes</taxon>
        <taxon>Pantevenvirales</taxon>
        <taxon>Straboviridae</taxon>
        <taxon>Tevenvirinae</taxon>
        <taxon>Risoevirus</taxon>
        <taxon>Risoevirus cronus</taxon>
        <taxon>Roskildevirus cronus</taxon>
    </lineage>
</organism>